<reference evidence="2 3" key="1">
    <citation type="submission" date="2016-05" db="EMBL/GenBank/DDBJ databases">
        <title>Comparative analysis of secretome profiles of manganese(II)-oxidizing ascomycete fungi.</title>
        <authorList>
            <consortium name="DOE Joint Genome Institute"/>
            <person name="Zeiner C.A."/>
            <person name="Purvine S.O."/>
            <person name="Zink E.M."/>
            <person name="Wu S."/>
            <person name="Pasa-Tolic L."/>
            <person name="Chaput D.L."/>
            <person name="Haridas S."/>
            <person name="Grigoriev I.V."/>
            <person name="Santelli C.M."/>
            <person name="Hansel C.M."/>
        </authorList>
    </citation>
    <scope>NUCLEOTIDE SEQUENCE [LARGE SCALE GENOMIC DNA]</scope>
    <source>
        <strain evidence="2 3">AP3s5-JAC2a</strain>
    </source>
</reference>
<feature type="compositionally biased region" description="Acidic residues" evidence="1">
    <location>
        <begin position="147"/>
        <end position="157"/>
    </location>
</feature>
<dbReference type="RefSeq" id="XP_018033048.1">
    <property type="nucleotide sequence ID" value="XM_018187864.1"/>
</dbReference>
<name>A0A177C4Y4_9PLEO</name>
<feature type="compositionally biased region" description="Polar residues" evidence="1">
    <location>
        <begin position="311"/>
        <end position="324"/>
    </location>
</feature>
<gene>
    <name evidence="2" type="ORF">CC84DRAFT_909639</name>
</gene>
<feature type="region of interest" description="Disordered" evidence="1">
    <location>
        <begin position="107"/>
        <end position="180"/>
    </location>
</feature>
<dbReference type="OrthoDB" id="3773439at2759"/>
<feature type="region of interest" description="Disordered" evidence="1">
    <location>
        <begin position="437"/>
        <end position="466"/>
    </location>
</feature>
<dbReference type="GeneID" id="28771350"/>
<evidence type="ECO:0000313" key="3">
    <source>
        <dbReference type="Proteomes" id="UP000077069"/>
    </source>
</evidence>
<evidence type="ECO:0000256" key="1">
    <source>
        <dbReference type="SAM" id="MobiDB-lite"/>
    </source>
</evidence>
<keyword evidence="3" id="KW-1185">Reference proteome</keyword>
<dbReference type="AlphaFoldDB" id="A0A177C4Y4"/>
<protein>
    <submittedName>
        <fullName evidence="2">Uncharacterized protein</fullName>
    </submittedName>
</protein>
<organism evidence="2 3">
    <name type="scientific">Paraphaeosphaeria sporulosa</name>
    <dbReference type="NCBI Taxonomy" id="1460663"/>
    <lineage>
        <taxon>Eukaryota</taxon>
        <taxon>Fungi</taxon>
        <taxon>Dikarya</taxon>
        <taxon>Ascomycota</taxon>
        <taxon>Pezizomycotina</taxon>
        <taxon>Dothideomycetes</taxon>
        <taxon>Pleosporomycetidae</taxon>
        <taxon>Pleosporales</taxon>
        <taxon>Massarineae</taxon>
        <taxon>Didymosphaeriaceae</taxon>
        <taxon>Paraphaeosphaeria</taxon>
    </lineage>
</organism>
<feature type="region of interest" description="Disordered" evidence="1">
    <location>
        <begin position="294"/>
        <end position="332"/>
    </location>
</feature>
<feature type="compositionally biased region" description="Basic and acidic residues" evidence="1">
    <location>
        <begin position="122"/>
        <end position="141"/>
    </location>
</feature>
<feature type="compositionally biased region" description="Basic and acidic residues" evidence="1">
    <location>
        <begin position="205"/>
        <end position="218"/>
    </location>
</feature>
<accession>A0A177C4Y4</accession>
<feature type="region of interest" description="Disordered" evidence="1">
    <location>
        <begin position="14"/>
        <end position="51"/>
    </location>
</feature>
<sequence>MSYIYRRDKMAILPADQGDGGCSTSPQRESTKASNRDLSQPNGDRDSTFAPASSDAVLKSFALSDMQNFANSTANASSSAQRAAGPLIAGAHGGIIFPFSEEQALDSVNNNPAGKSRKRGKLAVDGRPTDSKHSVAEHDELAQGSGEVEEMEVDAEPNDMREDQSEDEAEEETDEEKEVKKVEARVNDNLPYRSIKTINIPKRSYQDRGTNVEKRPQEDDPTTWYGTMPYRESLITYVCDEMGLSYQRTANEATVLQCFPEGKVSSEWIRKCHLLSLDEQYNQYGLKNETEIPRPTAAEARRGLPRAPRVSSGTAAKNSSQTGRNKAAQGFARPSFKNSEPRFVREAPSRQLEMTQIVVWRDLYKCSFDQIRGFCKDDFDWVISSDQVEHFYYLVRPSAYGSTGGRIAEDSTKQKDVEIDESVEAAAAAAGILAGSFRSNDGGEQQIEKQQAATDPQTYNNVSGSW</sequence>
<dbReference type="EMBL" id="KV441555">
    <property type="protein sequence ID" value="OAG02683.1"/>
    <property type="molecule type" value="Genomic_DNA"/>
</dbReference>
<dbReference type="InParanoid" id="A0A177C4Y4"/>
<proteinExistence type="predicted"/>
<feature type="compositionally biased region" description="Acidic residues" evidence="1">
    <location>
        <begin position="164"/>
        <end position="176"/>
    </location>
</feature>
<evidence type="ECO:0000313" key="2">
    <source>
        <dbReference type="EMBL" id="OAG02683.1"/>
    </source>
</evidence>
<feature type="region of interest" description="Disordered" evidence="1">
    <location>
        <begin position="205"/>
        <end position="225"/>
    </location>
</feature>
<dbReference type="Proteomes" id="UP000077069">
    <property type="component" value="Unassembled WGS sequence"/>
</dbReference>